<dbReference type="PANTHER" id="PTHR20883">
    <property type="entry name" value="PHYTANOYL-COA DIOXYGENASE DOMAIN CONTAINING 1"/>
    <property type="match status" value="1"/>
</dbReference>
<dbReference type="SUPFAM" id="SSF51197">
    <property type="entry name" value="Clavaminate synthase-like"/>
    <property type="match status" value="1"/>
</dbReference>
<dbReference type="Pfam" id="PF05721">
    <property type="entry name" value="PhyH"/>
    <property type="match status" value="1"/>
</dbReference>
<organism evidence="1 2">
    <name type="scientific">Limibacillus halophilus</name>
    <dbReference type="NCBI Taxonomy" id="1579333"/>
    <lineage>
        <taxon>Bacteria</taxon>
        <taxon>Pseudomonadati</taxon>
        <taxon>Pseudomonadota</taxon>
        <taxon>Alphaproteobacteria</taxon>
        <taxon>Rhodospirillales</taxon>
        <taxon>Rhodovibrionaceae</taxon>
        <taxon>Limibacillus</taxon>
    </lineage>
</organism>
<name>A0A839SSH2_9PROT</name>
<proteinExistence type="predicted"/>
<evidence type="ECO:0000313" key="2">
    <source>
        <dbReference type="Proteomes" id="UP000581135"/>
    </source>
</evidence>
<comment type="caution">
    <text evidence="1">The sequence shown here is derived from an EMBL/GenBank/DDBJ whole genome shotgun (WGS) entry which is preliminary data.</text>
</comment>
<dbReference type="GO" id="GO:0005506">
    <property type="term" value="F:iron ion binding"/>
    <property type="evidence" value="ECO:0007669"/>
    <property type="project" value="UniProtKB-ARBA"/>
</dbReference>
<dbReference type="GO" id="GO:0016706">
    <property type="term" value="F:2-oxoglutarate-dependent dioxygenase activity"/>
    <property type="evidence" value="ECO:0007669"/>
    <property type="project" value="UniProtKB-ARBA"/>
</dbReference>
<dbReference type="PANTHER" id="PTHR20883:SF46">
    <property type="entry name" value="PHYTANOYL-COA HYDROXYLASE"/>
    <property type="match status" value="1"/>
</dbReference>
<sequence length="295" mass="33774">MFAESGIPLLGSPRHLGASPWNPPDSDFADLSEIPDDDVVPPLDRTECDESALTQDQLLWRRQGYLILDSFMPSDLVESYAEARWRLLPKVHGWNSAVPYMHVPEALALCTCAPLAAKLEELISEPMGLHLNLTHWVSTQRNWHQDDYLNPETLNSYYAAVWIALDDIHPDSGPFEYVPGSHRWPVMRREKVRSLMPPYLRHGGWPKYSEPLVVAACEREIARRRAETRQFIAKKGDVLIWHGRLLHRGTAPRNPTLQRRAMIAHYSAIDRRPRFPAAKQADGGGWYFPVNQQLF</sequence>
<evidence type="ECO:0000313" key="1">
    <source>
        <dbReference type="EMBL" id="MBB3064929.1"/>
    </source>
</evidence>
<reference evidence="1 2" key="1">
    <citation type="submission" date="2020-08" db="EMBL/GenBank/DDBJ databases">
        <title>Genomic Encyclopedia of Type Strains, Phase III (KMG-III): the genomes of soil and plant-associated and newly described type strains.</title>
        <authorList>
            <person name="Whitman W."/>
        </authorList>
    </citation>
    <scope>NUCLEOTIDE SEQUENCE [LARGE SCALE GENOMIC DNA]</scope>
    <source>
        <strain evidence="1 2">CECT 8803</strain>
    </source>
</reference>
<protein>
    <recommendedName>
        <fullName evidence="3">Phytanoyl-CoA dioxygenase (PhyH)</fullName>
    </recommendedName>
</protein>
<keyword evidence="2" id="KW-1185">Reference proteome</keyword>
<dbReference type="Proteomes" id="UP000581135">
    <property type="component" value="Unassembled WGS sequence"/>
</dbReference>
<dbReference type="RefSeq" id="WP_183415754.1">
    <property type="nucleotide sequence ID" value="NZ_JACHXA010000003.1"/>
</dbReference>
<gene>
    <name evidence="1" type="ORF">FHR98_001208</name>
</gene>
<evidence type="ECO:0008006" key="3">
    <source>
        <dbReference type="Google" id="ProtNLM"/>
    </source>
</evidence>
<dbReference type="InterPro" id="IPR008775">
    <property type="entry name" value="Phytyl_CoA_dOase-like"/>
</dbReference>
<dbReference type="AlphaFoldDB" id="A0A839SSH2"/>
<dbReference type="EMBL" id="JACHXA010000003">
    <property type="protein sequence ID" value="MBB3064929.1"/>
    <property type="molecule type" value="Genomic_DNA"/>
</dbReference>
<dbReference type="Gene3D" id="2.60.120.620">
    <property type="entry name" value="q2cbj1_9rhob like domain"/>
    <property type="match status" value="1"/>
</dbReference>
<accession>A0A839SSH2</accession>